<name>A0ACC3D8J3_9PEZI</name>
<reference evidence="1" key="1">
    <citation type="submission" date="2024-09" db="EMBL/GenBank/DDBJ databases">
        <title>Black Yeasts Isolated from many extreme environments.</title>
        <authorList>
            <person name="Coleine C."/>
            <person name="Stajich J.E."/>
            <person name="Selbmann L."/>
        </authorList>
    </citation>
    <scope>NUCLEOTIDE SEQUENCE</scope>
    <source>
        <strain evidence="1">CCFEE 5737</strain>
    </source>
</reference>
<feature type="non-terminal residue" evidence="1">
    <location>
        <position position="1"/>
    </location>
</feature>
<accession>A0ACC3D8J3</accession>
<sequence>LPMGFFQISRAGQAQQCLWNHVAGEGGLEGVGVTANYVKGGQGTTDVEKEIALTWNGWAMTRKVDEEQSPKTQNSRKSDVEAIEERSTDATTRRHCRSKSKPEATKQEGTVDHPRLAVKRLGRPPKYE</sequence>
<organism evidence="1 2">
    <name type="scientific">Coniosporium uncinatum</name>
    <dbReference type="NCBI Taxonomy" id="93489"/>
    <lineage>
        <taxon>Eukaryota</taxon>
        <taxon>Fungi</taxon>
        <taxon>Dikarya</taxon>
        <taxon>Ascomycota</taxon>
        <taxon>Pezizomycotina</taxon>
        <taxon>Dothideomycetes</taxon>
        <taxon>Dothideomycetes incertae sedis</taxon>
        <taxon>Coniosporium</taxon>
    </lineage>
</organism>
<protein>
    <submittedName>
        <fullName evidence="1">Uncharacterized protein</fullName>
    </submittedName>
</protein>
<evidence type="ECO:0000313" key="1">
    <source>
        <dbReference type="EMBL" id="KAK3063547.1"/>
    </source>
</evidence>
<proteinExistence type="predicted"/>
<dbReference type="Proteomes" id="UP001186974">
    <property type="component" value="Unassembled WGS sequence"/>
</dbReference>
<evidence type="ECO:0000313" key="2">
    <source>
        <dbReference type="Proteomes" id="UP001186974"/>
    </source>
</evidence>
<keyword evidence="2" id="KW-1185">Reference proteome</keyword>
<dbReference type="EMBL" id="JAWDJW010006807">
    <property type="protein sequence ID" value="KAK3063547.1"/>
    <property type="molecule type" value="Genomic_DNA"/>
</dbReference>
<comment type="caution">
    <text evidence="1">The sequence shown here is derived from an EMBL/GenBank/DDBJ whole genome shotgun (WGS) entry which is preliminary data.</text>
</comment>
<gene>
    <name evidence="1" type="ORF">LTS18_014649</name>
</gene>